<organism evidence="5 6">
    <name type="scientific">Enterocloster bolteae</name>
    <dbReference type="NCBI Taxonomy" id="208479"/>
    <lineage>
        <taxon>Bacteria</taxon>
        <taxon>Bacillati</taxon>
        <taxon>Bacillota</taxon>
        <taxon>Clostridia</taxon>
        <taxon>Lachnospirales</taxon>
        <taxon>Lachnospiraceae</taxon>
        <taxon>Enterocloster</taxon>
    </lineage>
</organism>
<proteinExistence type="predicted"/>
<feature type="region of interest" description="Disordered" evidence="1">
    <location>
        <begin position="65"/>
        <end position="87"/>
    </location>
</feature>
<dbReference type="PROSITE" id="PS51257">
    <property type="entry name" value="PROKAR_LIPOPROTEIN"/>
    <property type="match status" value="1"/>
</dbReference>
<evidence type="ECO:0000313" key="6">
    <source>
        <dbReference type="Proteomes" id="UP000283975"/>
    </source>
</evidence>
<feature type="compositionally biased region" description="Basic and acidic residues" evidence="1">
    <location>
        <begin position="338"/>
        <end position="371"/>
    </location>
</feature>
<feature type="transmembrane region" description="Helical" evidence="2">
    <location>
        <begin position="283"/>
        <end position="308"/>
    </location>
</feature>
<feature type="region of interest" description="Disordered" evidence="1">
    <location>
        <begin position="318"/>
        <end position="371"/>
    </location>
</feature>
<evidence type="ECO:0000256" key="3">
    <source>
        <dbReference type="SAM" id="SignalP"/>
    </source>
</evidence>
<evidence type="ECO:0000259" key="4">
    <source>
        <dbReference type="Pfam" id="PF14257"/>
    </source>
</evidence>
<dbReference type="Proteomes" id="UP000283975">
    <property type="component" value="Unassembled WGS sequence"/>
</dbReference>
<dbReference type="InterPro" id="IPR025645">
    <property type="entry name" value="DUF4349"/>
</dbReference>
<dbReference type="RefSeq" id="WP_119204801.1">
    <property type="nucleotide sequence ID" value="NZ_JAWEXQ010000005.1"/>
</dbReference>
<keyword evidence="2" id="KW-1133">Transmembrane helix</keyword>
<reference evidence="5 6" key="1">
    <citation type="submission" date="2018-08" db="EMBL/GenBank/DDBJ databases">
        <title>A genome reference for cultivated species of the human gut microbiota.</title>
        <authorList>
            <person name="Zou Y."/>
            <person name="Xue W."/>
            <person name="Luo G."/>
        </authorList>
    </citation>
    <scope>NUCLEOTIDE SEQUENCE [LARGE SCALE GENOMIC DNA]</scope>
    <source>
        <strain evidence="5 6">AM35-14</strain>
    </source>
</reference>
<keyword evidence="2" id="KW-0472">Membrane</keyword>
<feature type="chain" id="PRO_5039454280" evidence="3">
    <location>
        <begin position="29"/>
        <end position="371"/>
    </location>
</feature>
<feature type="domain" description="DUF4349" evidence="4">
    <location>
        <begin position="88"/>
        <end position="304"/>
    </location>
</feature>
<sequence>MKKWKKKRTWTLAMTLVLLALLSLSACGSKLSNTAATAETMAAGYAMDVREAAITMAPAGEDLNGLKAESGSGLSPSPDIGSPGEAGRKLIRDVSMNVEARDFDGVLSQITDQVGELGGYVESSDVSGVSVDSYGGSQQRHADIRARIPADRLDRFVETVESAGNVTSKQEQVTDVTLQYSDTESRKKSLEIEQERLWALLEKAESLDAVVALEARLSEIRYELESYTSQLRLYDNQVDYSTVSIYMREVKDLTPTAPDSIGTRIQKGFNRSLNNLGEAVTDLIVWLAVNSPILFVLAVIIGAVVLIVRRLSRKLRGGNRSPRRFSPFRGKPMGGKKGAKDQKEQAEKGQPEKEPPEKEPPEREQAEKEQN</sequence>
<protein>
    <submittedName>
        <fullName evidence="5">DUF4349 domain-containing protein</fullName>
    </submittedName>
</protein>
<feature type="signal peptide" evidence="3">
    <location>
        <begin position="1"/>
        <end position="28"/>
    </location>
</feature>
<evidence type="ECO:0000256" key="2">
    <source>
        <dbReference type="SAM" id="Phobius"/>
    </source>
</evidence>
<evidence type="ECO:0000313" key="5">
    <source>
        <dbReference type="EMBL" id="RHC56707.1"/>
    </source>
</evidence>
<dbReference type="AlphaFoldDB" id="A0A414AX98"/>
<accession>A0A414AX98</accession>
<dbReference type="Pfam" id="PF14257">
    <property type="entry name" value="DUF4349"/>
    <property type="match status" value="1"/>
</dbReference>
<gene>
    <name evidence="5" type="ORF">DW839_08105</name>
</gene>
<name>A0A414AX98_9FIRM</name>
<comment type="caution">
    <text evidence="5">The sequence shown here is derived from an EMBL/GenBank/DDBJ whole genome shotgun (WGS) entry which is preliminary data.</text>
</comment>
<dbReference type="EMBL" id="QSHZ01000007">
    <property type="protein sequence ID" value="RHC56707.1"/>
    <property type="molecule type" value="Genomic_DNA"/>
</dbReference>
<keyword evidence="3" id="KW-0732">Signal</keyword>
<keyword evidence="2" id="KW-0812">Transmembrane</keyword>
<evidence type="ECO:0000256" key="1">
    <source>
        <dbReference type="SAM" id="MobiDB-lite"/>
    </source>
</evidence>